<protein>
    <submittedName>
        <fullName evidence="1">Uncharacterized protein</fullName>
    </submittedName>
</protein>
<name>A0A3M7LCC3_9FLAO</name>
<evidence type="ECO:0000313" key="1">
    <source>
        <dbReference type="EMBL" id="RMZ59704.1"/>
    </source>
</evidence>
<keyword evidence="2" id="KW-1185">Reference proteome</keyword>
<dbReference type="Proteomes" id="UP000267524">
    <property type="component" value="Unassembled WGS sequence"/>
</dbReference>
<gene>
    <name evidence="1" type="ORF">D1632_08755</name>
</gene>
<organism evidence="1 2">
    <name type="scientific">Chryseobacterium nematophagum</name>
    <dbReference type="NCBI Taxonomy" id="2305228"/>
    <lineage>
        <taxon>Bacteria</taxon>
        <taxon>Pseudomonadati</taxon>
        <taxon>Bacteroidota</taxon>
        <taxon>Flavobacteriia</taxon>
        <taxon>Flavobacteriales</taxon>
        <taxon>Weeksellaceae</taxon>
        <taxon>Chryseobacterium group</taxon>
        <taxon>Chryseobacterium</taxon>
    </lineage>
</organism>
<dbReference type="RefSeq" id="WP_122546830.1">
    <property type="nucleotide sequence ID" value="NZ_QWIV01000013.1"/>
</dbReference>
<dbReference type="AlphaFoldDB" id="A0A3M7LCC3"/>
<sequence>MYHFININGECTLPNPEQIILQALLGNKFLIQVDSSVLLDLVGIVNKWNLPENNIEKAIEFIEYQKVNKIDVSGALSVQELALDRVSKKYNEEIYNDYANKFLFALELSKEQIIEKDFCYNEKFSNQKHSLPPSEYADIRVEMCNRSYVALLKIRQLAFKNGVSEKNALKNIEEFLYWMKNELGLIMAVELQLAIYVFGGINDFTEMIWLKKDKSKIFQKLWGTAMDISFFRFLQMMESTKKELGIRDISIFATKDRKQFRLIKEIQTISVVKNLPHNPIIPQVELNILNTFFSKKEDEFKRITDKYSGSINKNDFIFRTDFMISKIEELERINENLSW</sequence>
<comment type="caution">
    <text evidence="1">The sequence shown here is derived from an EMBL/GenBank/DDBJ whole genome shotgun (WGS) entry which is preliminary data.</text>
</comment>
<accession>A0A3M7LCC3</accession>
<reference evidence="1 2" key="1">
    <citation type="submission" date="2018-08" db="EMBL/GenBank/DDBJ databases">
        <title>Chryseobacterium nematophagum: a novel matrix digesting pathogen of nematodes.</title>
        <authorList>
            <person name="Page A."/>
            <person name="Roberts M."/>
            <person name="Felix M.-A."/>
            <person name="Weir W."/>
        </authorList>
    </citation>
    <scope>NUCLEOTIDE SEQUENCE [LARGE SCALE GENOMIC DNA]</scope>
    <source>
        <strain evidence="1 2">JUb275</strain>
    </source>
</reference>
<proteinExistence type="predicted"/>
<evidence type="ECO:0000313" key="2">
    <source>
        <dbReference type="Proteomes" id="UP000267524"/>
    </source>
</evidence>
<dbReference type="EMBL" id="QWIV01000013">
    <property type="protein sequence ID" value="RMZ59704.1"/>
    <property type="molecule type" value="Genomic_DNA"/>
</dbReference>